<dbReference type="EMBL" id="JAESIY010000012">
    <property type="protein sequence ID" value="MBL3658409.1"/>
    <property type="molecule type" value="Genomic_DNA"/>
</dbReference>
<reference evidence="2" key="1">
    <citation type="submission" date="2021-01" db="EMBL/GenBank/DDBJ databases">
        <title>Fulvivirga kasyanovii gen. nov., sp nov., a novel member of the phylum Bacteroidetes isolated from seawater in a mussel farm.</title>
        <authorList>
            <person name="Zhao L.-H."/>
            <person name="Wang Z.-J."/>
        </authorList>
    </citation>
    <scope>NUCLEOTIDE SEQUENCE</scope>
    <source>
        <strain evidence="2">2943</strain>
    </source>
</reference>
<evidence type="ECO:0000313" key="3">
    <source>
        <dbReference type="Proteomes" id="UP000659388"/>
    </source>
</evidence>
<evidence type="ECO:0000313" key="2">
    <source>
        <dbReference type="EMBL" id="MBL3658409.1"/>
    </source>
</evidence>
<dbReference type="RefSeq" id="WP_202246201.1">
    <property type="nucleotide sequence ID" value="NZ_JAESIY010000012.1"/>
</dbReference>
<protein>
    <recommendedName>
        <fullName evidence="4">DUF4142 domain-containing protein</fullName>
    </recommendedName>
</protein>
<feature type="signal peptide" evidence="1">
    <location>
        <begin position="1"/>
        <end position="19"/>
    </location>
</feature>
<evidence type="ECO:0008006" key="4">
    <source>
        <dbReference type="Google" id="ProtNLM"/>
    </source>
</evidence>
<keyword evidence="1" id="KW-0732">Signal</keyword>
<accession>A0A937FC03</accession>
<keyword evidence="3" id="KW-1185">Reference proteome</keyword>
<dbReference type="AlphaFoldDB" id="A0A937FC03"/>
<comment type="caution">
    <text evidence="2">The sequence shown here is derived from an EMBL/GenBank/DDBJ whole genome shotgun (WGS) entry which is preliminary data.</text>
</comment>
<gene>
    <name evidence="2" type="ORF">JL102_19815</name>
</gene>
<proteinExistence type="predicted"/>
<name>A0A937FC03_9BACT</name>
<sequence length="187" mass="21277">MKKLMVIVGFILLTMPALAQPANLIYLPVTDMGLMPQRIAAAALYGSISVAENSLKSSVRSYAKTYNKRALYYAGAIVITKINGSINKSEERLKELIKSNAELDEKKFYSKRIPNNKLLKGLEESLYILKQEMLKQHKLVIYGEKLNLLQNTMRTLTEINRRLDIVENNISDSADKKHIIKELKSYN</sequence>
<organism evidence="2 3">
    <name type="scientific">Fulvivirga sediminis</name>
    <dbReference type="NCBI Taxonomy" id="2803949"/>
    <lineage>
        <taxon>Bacteria</taxon>
        <taxon>Pseudomonadati</taxon>
        <taxon>Bacteroidota</taxon>
        <taxon>Cytophagia</taxon>
        <taxon>Cytophagales</taxon>
        <taxon>Fulvivirgaceae</taxon>
        <taxon>Fulvivirga</taxon>
    </lineage>
</organism>
<evidence type="ECO:0000256" key="1">
    <source>
        <dbReference type="SAM" id="SignalP"/>
    </source>
</evidence>
<dbReference type="Proteomes" id="UP000659388">
    <property type="component" value="Unassembled WGS sequence"/>
</dbReference>
<feature type="chain" id="PRO_5036713851" description="DUF4142 domain-containing protein" evidence="1">
    <location>
        <begin position="20"/>
        <end position="187"/>
    </location>
</feature>